<dbReference type="GO" id="GO:0003899">
    <property type="term" value="F:DNA-directed RNA polymerase activity"/>
    <property type="evidence" value="ECO:0007669"/>
    <property type="project" value="TreeGrafter"/>
</dbReference>
<protein>
    <submittedName>
        <fullName evidence="3">RNA_pol_A_bac domain-containing protein</fullName>
    </submittedName>
</protein>
<dbReference type="SUPFAM" id="SSF56553">
    <property type="entry name" value="Insert subdomain of RNA polymerase alpha subunit"/>
    <property type="match status" value="1"/>
</dbReference>
<keyword evidence="2" id="KW-1185">Reference proteome</keyword>
<gene>
    <name evidence="1" type="ORF">GPUH_LOCUS5514</name>
</gene>
<evidence type="ECO:0000313" key="1">
    <source>
        <dbReference type="EMBL" id="VDK51104.1"/>
    </source>
</evidence>
<reference evidence="3" key="1">
    <citation type="submission" date="2016-06" db="UniProtKB">
        <authorList>
            <consortium name="WormBaseParasite"/>
        </authorList>
    </citation>
    <scope>IDENTIFICATION</scope>
</reference>
<dbReference type="AlphaFoldDB" id="A0A183D9X0"/>
<dbReference type="WBParaSite" id="GPUH_0000551801-mRNA-1">
    <property type="protein sequence ID" value="GPUH_0000551801-mRNA-1"/>
    <property type="gene ID" value="GPUH_0000551801"/>
</dbReference>
<sequence>MAIEKVYLYQNTSIIPDEVLCHRFGLLPIKADPRLFEMPLTRVIGINESGVDCDEE</sequence>
<dbReference type="PANTHER" id="PTHR11800:SF13">
    <property type="entry name" value="DNA-DIRECTED RNA POLYMERASES I AND III SUBUNIT RPAC1"/>
    <property type="match status" value="1"/>
</dbReference>
<dbReference type="Proteomes" id="UP000271098">
    <property type="component" value="Unassembled WGS sequence"/>
</dbReference>
<dbReference type="InterPro" id="IPR050518">
    <property type="entry name" value="Rpo3/RPB3_RNA_Pol_subunit"/>
</dbReference>
<dbReference type="EMBL" id="UYRT01011810">
    <property type="protein sequence ID" value="VDK51104.1"/>
    <property type="molecule type" value="Genomic_DNA"/>
</dbReference>
<dbReference type="InterPro" id="IPR036643">
    <property type="entry name" value="RNApol_insert_sf"/>
</dbReference>
<accession>A0A183D9X0</accession>
<dbReference type="GO" id="GO:0005666">
    <property type="term" value="C:RNA polymerase III complex"/>
    <property type="evidence" value="ECO:0007669"/>
    <property type="project" value="TreeGrafter"/>
</dbReference>
<evidence type="ECO:0000313" key="3">
    <source>
        <dbReference type="WBParaSite" id="GPUH_0000551801-mRNA-1"/>
    </source>
</evidence>
<dbReference type="OrthoDB" id="3784at2759"/>
<evidence type="ECO:0000313" key="2">
    <source>
        <dbReference type="Proteomes" id="UP000271098"/>
    </source>
</evidence>
<dbReference type="GO" id="GO:0005736">
    <property type="term" value="C:RNA polymerase I complex"/>
    <property type="evidence" value="ECO:0007669"/>
    <property type="project" value="TreeGrafter"/>
</dbReference>
<dbReference type="Gene3D" id="2.170.120.12">
    <property type="entry name" value="DNA-directed RNA polymerase, insert domain"/>
    <property type="match status" value="1"/>
</dbReference>
<reference evidence="1 2" key="2">
    <citation type="submission" date="2018-11" db="EMBL/GenBank/DDBJ databases">
        <authorList>
            <consortium name="Pathogen Informatics"/>
        </authorList>
    </citation>
    <scope>NUCLEOTIDE SEQUENCE [LARGE SCALE GENOMIC DNA]</scope>
</reference>
<dbReference type="PANTHER" id="PTHR11800">
    <property type="entry name" value="DNA-DIRECTED RNA POLYMERASE"/>
    <property type="match status" value="1"/>
</dbReference>
<organism evidence="3">
    <name type="scientific">Gongylonema pulchrum</name>
    <dbReference type="NCBI Taxonomy" id="637853"/>
    <lineage>
        <taxon>Eukaryota</taxon>
        <taxon>Metazoa</taxon>
        <taxon>Ecdysozoa</taxon>
        <taxon>Nematoda</taxon>
        <taxon>Chromadorea</taxon>
        <taxon>Rhabditida</taxon>
        <taxon>Spirurina</taxon>
        <taxon>Spiruromorpha</taxon>
        <taxon>Spiruroidea</taxon>
        <taxon>Gongylonematidae</taxon>
        <taxon>Gongylonema</taxon>
    </lineage>
</organism>
<proteinExistence type="predicted"/>
<name>A0A183D9X0_9BILA</name>